<accession>A0A2W5WVE3</accession>
<proteinExistence type="predicted"/>
<protein>
    <submittedName>
        <fullName evidence="1">Uncharacterized protein</fullName>
    </submittedName>
</protein>
<reference evidence="1 2" key="1">
    <citation type="submission" date="2018-06" db="EMBL/GenBank/DDBJ databases">
        <title>Whole genome sequencing of a novel hydrocarbon degrading bacterial strain, PW21 isolated from oil contaminated produced water sample.</title>
        <authorList>
            <person name="Nagkirti P."/>
            <person name="Shaikh A."/>
            <person name="Gowdaman V."/>
            <person name="Engineer A.E."/>
            <person name="Dagar S."/>
            <person name="Dhakephalkar P.K."/>
        </authorList>
    </citation>
    <scope>NUCLEOTIDE SEQUENCE [LARGE SCALE GENOMIC DNA]</scope>
    <source>
        <strain evidence="1 2">PW21</strain>
    </source>
</reference>
<sequence>MIPQYAKSTDRDVIAAVQRNEQGRIDFRVQARAFAQKYSAAEKPATWIHSWAGSYSLTGIAGPAKDGHGRWTKPDHQGATKPFKNNPLHTEFTAVRFRAEKVPGIDEGGYVTGYRDFSTIMHTPILFVQDGVAYMGLGGIPLSDQSGGWGKGEFDADLWAEILASEWHAAKEAHTGEAVKP</sequence>
<dbReference type="RefSeq" id="WP_111249631.1">
    <property type="nucleotide sequence ID" value="NZ_QKWH01000001.1"/>
</dbReference>
<gene>
    <name evidence="1" type="ORF">DNL40_02535</name>
</gene>
<comment type="caution">
    <text evidence="1">The sequence shown here is derived from an EMBL/GenBank/DDBJ whole genome shotgun (WGS) entry which is preliminary data.</text>
</comment>
<dbReference type="AlphaFoldDB" id="A0A2W5WVE3"/>
<evidence type="ECO:0000313" key="1">
    <source>
        <dbReference type="EMBL" id="PZR55267.1"/>
    </source>
</evidence>
<name>A0A2W5WVE3_9MICO</name>
<evidence type="ECO:0000313" key="2">
    <source>
        <dbReference type="Proteomes" id="UP000248783"/>
    </source>
</evidence>
<dbReference type="Proteomes" id="UP000248783">
    <property type="component" value="Unassembled WGS sequence"/>
</dbReference>
<dbReference type="EMBL" id="QKWH01000001">
    <property type="protein sequence ID" value="PZR55267.1"/>
    <property type="molecule type" value="Genomic_DNA"/>
</dbReference>
<organism evidence="1 2">
    <name type="scientific">Xylanimonas oleitrophica</name>
    <dbReference type="NCBI Taxonomy" id="2607479"/>
    <lineage>
        <taxon>Bacteria</taxon>
        <taxon>Bacillati</taxon>
        <taxon>Actinomycetota</taxon>
        <taxon>Actinomycetes</taxon>
        <taxon>Micrococcales</taxon>
        <taxon>Promicromonosporaceae</taxon>
        <taxon>Xylanimonas</taxon>
    </lineage>
</organism>
<keyword evidence="2" id="KW-1185">Reference proteome</keyword>